<evidence type="ECO:0000313" key="2">
    <source>
        <dbReference type="Proteomes" id="UP001367508"/>
    </source>
</evidence>
<protein>
    <submittedName>
        <fullName evidence="1">Uncharacterized protein</fullName>
    </submittedName>
</protein>
<accession>A0AAN9KAD3</accession>
<gene>
    <name evidence="1" type="ORF">VNO77_37791</name>
</gene>
<dbReference type="EMBL" id="JAYMYQ010000009">
    <property type="protein sequence ID" value="KAK7313229.1"/>
    <property type="molecule type" value="Genomic_DNA"/>
</dbReference>
<evidence type="ECO:0000313" key="1">
    <source>
        <dbReference type="EMBL" id="KAK7313229.1"/>
    </source>
</evidence>
<organism evidence="1 2">
    <name type="scientific">Canavalia gladiata</name>
    <name type="common">Sword bean</name>
    <name type="synonym">Dolichos gladiatus</name>
    <dbReference type="NCBI Taxonomy" id="3824"/>
    <lineage>
        <taxon>Eukaryota</taxon>
        <taxon>Viridiplantae</taxon>
        <taxon>Streptophyta</taxon>
        <taxon>Embryophyta</taxon>
        <taxon>Tracheophyta</taxon>
        <taxon>Spermatophyta</taxon>
        <taxon>Magnoliopsida</taxon>
        <taxon>eudicotyledons</taxon>
        <taxon>Gunneridae</taxon>
        <taxon>Pentapetalae</taxon>
        <taxon>rosids</taxon>
        <taxon>fabids</taxon>
        <taxon>Fabales</taxon>
        <taxon>Fabaceae</taxon>
        <taxon>Papilionoideae</taxon>
        <taxon>50 kb inversion clade</taxon>
        <taxon>NPAAA clade</taxon>
        <taxon>indigoferoid/millettioid clade</taxon>
        <taxon>Phaseoleae</taxon>
        <taxon>Canavalia</taxon>
    </lineage>
</organism>
<proteinExistence type="predicted"/>
<sequence>MRQQNPRLEGRLGALNGPIWQAKPTQTRGNTWEWEFPFHSLDEEASSCLGGTHNQFTNETLALPAWNGKGTTNAVRAKMEEAPVFIHVGSTHRRNTCMEIWKGTTKRGCRNRMKTGGIQEPSLLRSASDPLMFFQTEFPFCRGSLPSFWYGVSLMAS</sequence>
<reference evidence="1 2" key="1">
    <citation type="submission" date="2024-01" db="EMBL/GenBank/DDBJ databases">
        <title>The genomes of 5 underutilized Papilionoideae crops provide insights into root nodulation and disease resistanc.</title>
        <authorList>
            <person name="Jiang F."/>
        </authorList>
    </citation>
    <scope>NUCLEOTIDE SEQUENCE [LARGE SCALE GENOMIC DNA]</scope>
    <source>
        <strain evidence="1">LVBAO_FW01</strain>
        <tissue evidence="1">Leaves</tissue>
    </source>
</reference>
<dbReference type="AlphaFoldDB" id="A0AAN9KAD3"/>
<comment type="caution">
    <text evidence="1">The sequence shown here is derived from an EMBL/GenBank/DDBJ whole genome shotgun (WGS) entry which is preliminary data.</text>
</comment>
<name>A0AAN9KAD3_CANGL</name>
<dbReference type="Proteomes" id="UP001367508">
    <property type="component" value="Unassembled WGS sequence"/>
</dbReference>
<keyword evidence="2" id="KW-1185">Reference proteome</keyword>